<dbReference type="Gene3D" id="2.70.70.10">
    <property type="entry name" value="Glucose Permease (Domain IIA)"/>
    <property type="match status" value="1"/>
</dbReference>
<dbReference type="CDD" id="cd12797">
    <property type="entry name" value="M23_peptidase"/>
    <property type="match status" value="1"/>
</dbReference>
<dbReference type="PANTHER" id="PTHR21666:SF268">
    <property type="entry name" value="PEPTIDASE M23 DOMAIN-CONTAINING PROTEIN"/>
    <property type="match status" value="1"/>
</dbReference>
<sequence length="186" mass="20190">MELAGHSAPPARATRRGFIFPLLLALTAWFGWPVIEHALELPIYTYRLLRMPAPEQVAVPVKGVRPANLRDSWGGARSGGRRHEGIDIFARVDTPVIASTEGIVTRVGTNSLGGKVVWVMGPGGQRHYYAHLNAYANVRAGQRIDVGTVLGFVGNTGNARGTPHHLHYGVYTRNGAVNPYPLLVPK</sequence>
<dbReference type="InterPro" id="IPR016047">
    <property type="entry name" value="M23ase_b-sheet_dom"/>
</dbReference>
<dbReference type="RefSeq" id="WP_179589347.1">
    <property type="nucleotide sequence ID" value="NZ_JACBYR010000002.1"/>
</dbReference>
<dbReference type="EMBL" id="JACBYR010000002">
    <property type="protein sequence ID" value="NYE85391.1"/>
    <property type="molecule type" value="Genomic_DNA"/>
</dbReference>
<accession>A0A7Y9IYD5</accession>
<keyword evidence="2" id="KW-0378">Hydrolase</keyword>
<evidence type="ECO:0000259" key="1">
    <source>
        <dbReference type="Pfam" id="PF01551"/>
    </source>
</evidence>
<dbReference type="AlphaFoldDB" id="A0A7Y9IYD5"/>
<gene>
    <name evidence="2" type="ORF">FHW18_004698</name>
</gene>
<protein>
    <submittedName>
        <fullName evidence="2">Murein DD-endopeptidase MepM/ murein hydrolase activator NlpD</fullName>
    </submittedName>
</protein>
<feature type="domain" description="M23ase beta-sheet core" evidence="1">
    <location>
        <begin position="82"/>
        <end position="179"/>
    </location>
</feature>
<dbReference type="Proteomes" id="UP000542125">
    <property type="component" value="Unassembled WGS sequence"/>
</dbReference>
<dbReference type="SUPFAM" id="SSF51261">
    <property type="entry name" value="Duplicated hybrid motif"/>
    <property type="match status" value="1"/>
</dbReference>
<dbReference type="Pfam" id="PF01551">
    <property type="entry name" value="Peptidase_M23"/>
    <property type="match status" value="1"/>
</dbReference>
<proteinExistence type="predicted"/>
<dbReference type="InterPro" id="IPR011055">
    <property type="entry name" value="Dup_hybrid_motif"/>
</dbReference>
<comment type="caution">
    <text evidence="2">The sequence shown here is derived from an EMBL/GenBank/DDBJ whole genome shotgun (WGS) entry which is preliminary data.</text>
</comment>
<name>A0A7Y9IYD5_9BURK</name>
<keyword evidence="3" id="KW-1185">Reference proteome</keyword>
<evidence type="ECO:0000313" key="2">
    <source>
        <dbReference type="EMBL" id="NYE85391.1"/>
    </source>
</evidence>
<dbReference type="PANTHER" id="PTHR21666">
    <property type="entry name" value="PEPTIDASE-RELATED"/>
    <property type="match status" value="1"/>
</dbReference>
<reference evidence="2 3" key="1">
    <citation type="submission" date="2020-07" db="EMBL/GenBank/DDBJ databases">
        <title>Genomic Encyclopedia of Type Strains, Phase IV (KMG-V): Genome sequencing to study the core and pangenomes of soil and plant-associated prokaryotes.</title>
        <authorList>
            <person name="Whitman W."/>
        </authorList>
    </citation>
    <scope>NUCLEOTIDE SEQUENCE [LARGE SCALE GENOMIC DNA]</scope>
    <source>
        <strain evidence="2 3">SAS40</strain>
    </source>
</reference>
<dbReference type="GO" id="GO:0004222">
    <property type="term" value="F:metalloendopeptidase activity"/>
    <property type="evidence" value="ECO:0007669"/>
    <property type="project" value="TreeGrafter"/>
</dbReference>
<evidence type="ECO:0000313" key="3">
    <source>
        <dbReference type="Proteomes" id="UP000542125"/>
    </source>
</evidence>
<organism evidence="2 3">
    <name type="scientific">Pigmentiphaga litoralis</name>
    <dbReference type="NCBI Taxonomy" id="516702"/>
    <lineage>
        <taxon>Bacteria</taxon>
        <taxon>Pseudomonadati</taxon>
        <taxon>Pseudomonadota</taxon>
        <taxon>Betaproteobacteria</taxon>
        <taxon>Burkholderiales</taxon>
        <taxon>Alcaligenaceae</taxon>
        <taxon>Pigmentiphaga</taxon>
    </lineage>
</organism>
<dbReference type="InterPro" id="IPR050570">
    <property type="entry name" value="Cell_wall_metabolism_enzyme"/>
</dbReference>